<reference evidence="4" key="1">
    <citation type="journal article" date="2019" name="Int. J. Syst. Evol. Microbiol.">
        <title>The Global Catalogue of Microorganisms (GCM) 10K type strain sequencing project: providing services to taxonomists for standard genome sequencing and annotation.</title>
        <authorList>
            <consortium name="The Broad Institute Genomics Platform"/>
            <consortium name="The Broad Institute Genome Sequencing Center for Infectious Disease"/>
            <person name="Wu L."/>
            <person name="Ma J."/>
        </authorList>
    </citation>
    <scope>NUCLEOTIDE SEQUENCE [LARGE SCALE GENOMIC DNA]</scope>
    <source>
        <strain evidence="4">CGMCC 4.7645</strain>
    </source>
</reference>
<evidence type="ECO:0008006" key="5">
    <source>
        <dbReference type="Google" id="ProtNLM"/>
    </source>
</evidence>
<dbReference type="RefSeq" id="WP_378260776.1">
    <property type="nucleotide sequence ID" value="NZ_JBHUKR010000004.1"/>
</dbReference>
<keyword evidence="1" id="KW-0812">Transmembrane</keyword>
<organism evidence="3 4">
    <name type="scientific">Amycolatopsis pigmentata</name>
    <dbReference type="NCBI Taxonomy" id="450801"/>
    <lineage>
        <taxon>Bacteria</taxon>
        <taxon>Bacillati</taxon>
        <taxon>Actinomycetota</taxon>
        <taxon>Actinomycetes</taxon>
        <taxon>Pseudonocardiales</taxon>
        <taxon>Pseudonocardiaceae</taxon>
        <taxon>Amycolatopsis</taxon>
    </lineage>
</organism>
<accession>A0ABW5FJK8</accession>
<proteinExistence type="predicted"/>
<dbReference type="EMBL" id="JBHUKR010000004">
    <property type="protein sequence ID" value="MFD2415194.1"/>
    <property type="molecule type" value="Genomic_DNA"/>
</dbReference>
<keyword evidence="2" id="KW-0732">Signal</keyword>
<feature type="transmembrane region" description="Helical" evidence="1">
    <location>
        <begin position="163"/>
        <end position="184"/>
    </location>
</feature>
<evidence type="ECO:0000256" key="2">
    <source>
        <dbReference type="SAM" id="SignalP"/>
    </source>
</evidence>
<evidence type="ECO:0000313" key="3">
    <source>
        <dbReference type="EMBL" id="MFD2415194.1"/>
    </source>
</evidence>
<name>A0ABW5FJK8_9PSEU</name>
<feature type="signal peptide" evidence="2">
    <location>
        <begin position="1"/>
        <end position="26"/>
    </location>
</feature>
<gene>
    <name evidence="3" type="ORF">ACFSXZ_02515</name>
</gene>
<feature type="chain" id="PRO_5047148406" description="MYXO-CTERM domain-containing protein" evidence="2">
    <location>
        <begin position="27"/>
        <end position="194"/>
    </location>
</feature>
<comment type="caution">
    <text evidence="3">The sequence shown here is derived from an EMBL/GenBank/DDBJ whole genome shotgun (WGS) entry which is preliminary data.</text>
</comment>
<evidence type="ECO:0000313" key="4">
    <source>
        <dbReference type="Proteomes" id="UP001597417"/>
    </source>
</evidence>
<keyword evidence="1" id="KW-1133">Transmembrane helix</keyword>
<keyword evidence="4" id="KW-1185">Reference proteome</keyword>
<sequence length="194" mass="19931">MRIRKLLAVCGILAVPLLGAATPASASDDPRGGGGWDHGCYGVLTGPSSGSLTKSGPTNVVHNPDGSYTLTYSFTTNRPDGTYQVQDCAFIDENGSGAYDNHDRVVGHTNQQVMVTGGHGTITLTVSPANLNCLCDRMTLSGAGFTDKSEVLCPDHGPSGGPIGAAGFGLLAAGGLMAAAVPAMRRRRRRQTAS</sequence>
<keyword evidence="1" id="KW-0472">Membrane</keyword>
<dbReference type="Proteomes" id="UP001597417">
    <property type="component" value="Unassembled WGS sequence"/>
</dbReference>
<evidence type="ECO:0000256" key="1">
    <source>
        <dbReference type="SAM" id="Phobius"/>
    </source>
</evidence>
<protein>
    <recommendedName>
        <fullName evidence="5">MYXO-CTERM domain-containing protein</fullName>
    </recommendedName>
</protein>